<protein>
    <recommendedName>
        <fullName evidence="4">DUF2274 domain-containing protein</fullName>
    </recommendedName>
</protein>
<keyword evidence="3" id="KW-1185">Reference proteome</keyword>
<proteinExistence type="predicted"/>
<evidence type="ECO:0000256" key="1">
    <source>
        <dbReference type="SAM" id="MobiDB-lite"/>
    </source>
</evidence>
<dbReference type="AlphaFoldDB" id="A0A7W6S2Y2"/>
<organism evidence="2 3">
    <name type="scientific">Roseospira goensis</name>
    <dbReference type="NCBI Taxonomy" id="391922"/>
    <lineage>
        <taxon>Bacteria</taxon>
        <taxon>Pseudomonadati</taxon>
        <taxon>Pseudomonadota</taxon>
        <taxon>Alphaproteobacteria</taxon>
        <taxon>Rhodospirillales</taxon>
        <taxon>Rhodospirillaceae</taxon>
        <taxon>Roseospira</taxon>
    </lineage>
</organism>
<dbReference type="EMBL" id="JACIGI010000066">
    <property type="protein sequence ID" value="MBB4287930.1"/>
    <property type="molecule type" value="Genomic_DNA"/>
</dbReference>
<dbReference type="Proteomes" id="UP000555728">
    <property type="component" value="Unassembled WGS sequence"/>
</dbReference>
<evidence type="ECO:0000313" key="3">
    <source>
        <dbReference type="Proteomes" id="UP000555728"/>
    </source>
</evidence>
<feature type="region of interest" description="Disordered" evidence="1">
    <location>
        <begin position="66"/>
        <end position="95"/>
    </location>
</feature>
<dbReference type="Pfam" id="PF10038">
    <property type="entry name" value="DUF2274"/>
    <property type="match status" value="1"/>
</dbReference>
<name>A0A7W6S2Y2_9PROT</name>
<dbReference type="InterPro" id="IPR018733">
    <property type="entry name" value="DUF2274"/>
</dbReference>
<feature type="compositionally biased region" description="Polar residues" evidence="1">
    <location>
        <begin position="74"/>
        <end position="88"/>
    </location>
</feature>
<comment type="caution">
    <text evidence="2">The sequence shown here is derived from an EMBL/GenBank/DDBJ whole genome shotgun (WGS) entry which is preliminary data.</text>
</comment>
<sequence length="95" mass="10376">MTQLKLGPLPKIETVRLSVTIPKPLKEALDLYAADHGKLYEPVDAVTLIPHMLEAFLRSDRAFMKRHAKPAGTRTAQPSAPLPSGTTTPDRESSS</sequence>
<reference evidence="2 3" key="1">
    <citation type="submission" date="2020-08" db="EMBL/GenBank/DDBJ databases">
        <title>Genome sequencing of Purple Non-Sulfur Bacteria from various extreme environments.</title>
        <authorList>
            <person name="Mayer M."/>
        </authorList>
    </citation>
    <scope>NUCLEOTIDE SEQUENCE [LARGE SCALE GENOMIC DNA]</scope>
    <source>
        <strain evidence="2 3">JA135</strain>
    </source>
</reference>
<gene>
    <name evidence="2" type="ORF">GGD88_003697</name>
</gene>
<evidence type="ECO:0008006" key="4">
    <source>
        <dbReference type="Google" id="ProtNLM"/>
    </source>
</evidence>
<accession>A0A7W6S2Y2</accession>
<evidence type="ECO:0000313" key="2">
    <source>
        <dbReference type="EMBL" id="MBB4287930.1"/>
    </source>
</evidence>
<dbReference type="RefSeq" id="WP_184438154.1">
    <property type="nucleotide sequence ID" value="NZ_JACIGI010000066.1"/>
</dbReference>